<dbReference type="Gene3D" id="3.40.50.1240">
    <property type="entry name" value="Phosphoglycerate mutase-like"/>
    <property type="match status" value="1"/>
</dbReference>
<evidence type="ECO:0000259" key="8">
    <source>
        <dbReference type="PROSITE" id="PS51480"/>
    </source>
</evidence>
<proteinExistence type="predicted"/>
<dbReference type="GO" id="GO:0019563">
    <property type="term" value="P:glycerol catabolic process"/>
    <property type="evidence" value="ECO:0007669"/>
    <property type="project" value="TreeGrafter"/>
</dbReference>
<dbReference type="SMART" id="SM00855">
    <property type="entry name" value="PGAM"/>
    <property type="match status" value="1"/>
</dbReference>
<sequence>MGQGQTRAPLHHFVNEPNCQLEDAWDGFVWATPGLRLLQGFPDTKVMVRSDWTKDRVAIVAVGGAGHEPSDVGFMGRGLLTAVSCGDVFTPPTAASIVDAIAAVTGPAGCLLLSRNYLSHRLNCSIAVGIARTQGLSVMEVCVADDIAGKLSCCEESDVRQSRGIAGGALVTKVAGAAAEAGLSLEEVHREAQATADKVWTLGICFDSCSMPGRERSRMNANEMEIGLGIHGEPGLTRWEADITANELVNSVVQQLQRQLPPEGDICVLLNNLGAVPMLEMMVLCKALMISPIAPRIKLLIGPVSALTSLNTNGISISVCPLDALREERLCTPVACRHWAEPVRPQLVPKLEKTELAPRSSSPGVHSPPSHNNLAEVALRQMCRVILESVSELDKIESRVGNGNCGHNLGVAAQLLLEALNQKNLPLAHPGHLFWRLSEIFRASPGALPTLLGIYFSNVAEVLTDCNEWYRPAVVKALQYKIDVVHRIGHARPGMRSFLDALVPALESASEGADWAAVARAAARGAHATATMGGAVGRAAYVPEALRRGILDAGAVAVSLAISAMARPLMGRLGWDSFVSCTDDEVFWERFERGRLIGEGSFGKVYAAHTRDVWSFTDVVVKITEKQQEEAGAMEFLGCDILQQHLILLWLGVSKPNIVHMLEVCVSPERTYYVMESLSGPNLEEWLSSKTEIQERLVAILVKQMLSAVREIHAADMVHRDIKPENFVFANVASLELKLVDVVGTMCGVFDNARPQKLAGTPLYVPPEVLEHVFTKGRLDTQGIKAVTTKAVDMWAIGVTVFQMLSGKVPFEGSVQSKTRIGSSSSSGSPENRSEVAKLARAQSEPLSLDGSETWEFVSHEAKDFLRSLLRHEPEHRLCVDDALAHPWFAIDTGSDNPIQRNSHAACSSLRDFFSETGQTEHVVRKTLFLVRHGEAVHNIEEQAAKKVAQLQAEQLGLHPKSPECKAMMDAARRLVLNSQALGDAELSPAGKAQALATKVAVAALIRQGKVPEPTGLLISPLQRTLQTASIIFPNHPNAHVRDLLSEKKTQFPCDNRSKIRNSIRKTFVNMSFSHLERFDEQRLWFDSLEAEENNADVRERAATFVQQLRSIRDDCIALVSHKGFLRELERGPFGQPETSDAKKPGSEFGNCEVRVYDVTLAPRGVFATFRYGG</sequence>
<keyword evidence="2 5" id="KW-0547">Nucleotide-binding</keyword>
<dbReference type="CDD" id="cd07067">
    <property type="entry name" value="HP_PGM_like"/>
    <property type="match status" value="1"/>
</dbReference>
<dbReference type="PANTHER" id="PTHR28629">
    <property type="entry name" value="TRIOKINASE/FMN CYCLASE"/>
    <property type="match status" value="1"/>
</dbReference>
<accession>A0A7S1F143</accession>
<dbReference type="Pfam" id="PF00069">
    <property type="entry name" value="Pkinase"/>
    <property type="match status" value="1"/>
</dbReference>
<dbReference type="Gene3D" id="1.10.510.10">
    <property type="entry name" value="Transferase(Phosphotransferase) domain 1"/>
    <property type="match status" value="1"/>
</dbReference>
<protein>
    <recommendedName>
        <fullName evidence="11">Dihydroxyacetone kinase</fullName>
    </recommendedName>
</protein>
<dbReference type="Pfam" id="PF00300">
    <property type="entry name" value="His_Phos_1"/>
    <property type="match status" value="1"/>
</dbReference>
<dbReference type="GO" id="GO:0005524">
    <property type="term" value="F:ATP binding"/>
    <property type="evidence" value="ECO:0007669"/>
    <property type="project" value="UniProtKB-UniRule"/>
</dbReference>
<dbReference type="EMBL" id="HBFQ01017623">
    <property type="protein sequence ID" value="CAD8837940.1"/>
    <property type="molecule type" value="Transcribed_RNA"/>
</dbReference>
<organism evidence="10">
    <name type="scientific">Noctiluca scintillans</name>
    <name type="common">Sea sparkle</name>
    <name type="synonym">Red tide dinoflagellate</name>
    <dbReference type="NCBI Taxonomy" id="2966"/>
    <lineage>
        <taxon>Eukaryota</taxon>
        <taxon>Sar</taxon>
        <taxon>Alveolata</taxon>
        <taxon>Dinophyceae</taxon>
        <taxon>Noctilucales</taxon>
        <taxon>Noctilucaceae</taxon>
        <taxon>Noctiluca</taxon>
    </lineage>
</organism>
<dbReference type="PROSITE" id="PS51480">
    <property type="entry name" value="DHAL"/>
    <property type="match status" value="1"/>
</dbReference>
<dbReference type="InterPro" id="IPR011009">
    <property type="entry name" value="Kinase-like_dom_sf"/>
</dbReference>
<dbReference type="Pfam" id="PF02733">
    <property type="entry name" value="Dak1"/>
    <property type="match status" value="1"/>
</dbReference>
<dbReference type="PROSITE" id="PS51481">
    <property type="entry name" value="DHAK"/>
    <property type="match status" value="1"/>
</dbReference>
<keyword evidence="1" id="KW-0808">Transferase</keyword>
<dbReference type="Gene3D" id="3.30.200.20">
    <property type="entry name" value="Phosphorylase Kinase, domain 1"/>
    <property type="match status" value="1"/>
</dbReference>
<gene>
    <name evidence="10" type="ORF">NSCI0253_LOCUS12288</name>
</gene>
<dbReference type="InterPro" id="IPR000719">
    <property type="entry name" value="Prot_kinase_dom"/>
</dbReference>
<evidence type="ECO:0000313" key="10">
    <source>
        <dbReference type="EMBL" id="CAD8837940.1"/>
    </source>
</evidence>
<dbReference type="SUPFAM" id="SSF82549">
    <property type="entry name" value="DAK1/DegV-like"/>
    <property type="match status" value="1"/>
</dbReference>
<dbReference type="InterPro" id="IPR004006">
    <property type="entry name" value="DhaK_dom"/>
</dbReference>
<dbReference type="InterPro" id="IPR008271">
    <property type="entry name" value="Ser/Thr_kinase_AS"/>
</dbReference>
<keyword evidence="3" id="KW-0418">Kinase</keyword>
<dbReference type="InterPro" id="IPR013078">
    <property type="entry name" value="His_Pase_superF_clade-1"/>
</dbReference>
<dbReference type="Gene3D" id="3.40.50.10440">
    <property type="entry name" value="Dihydroxyacetone kinase, domain 1"/>
    <property type="match status" value="1"/>
</dbReference>
<feature type="domain" description="DhaK" evidence="9">
    <location>
        <begin position="16"/>
        <end position="339"/>
    </location>
</feature>
<dbReference type="SMART" id="SM00220">
    <property type="entry name" value="S_TKc"/>
    <property type="match status" value="1"/>
</dbReference>
<dbReference type="GO" id="GO:0005829">
    <property type="term" value="C:cytosol"/>
    <property type="evidence" value="ECO:0007669"/>
    <property type="project" value="TreeGrafter"/>
</dbReference>
<evidence type="ECO:0000259" key="7">
    <source>
        <dbReference type="PROSITE" id="PS50011"/>
    </source>
</evidence>
<dbReference type="InterPro" id="IPR036117">
    <property type="entry name" value="DhaL_dom_sf"/>
</dbReference>
<evidence type="ECO:0000256" key="2">
    <source>
        <dbReference type="ARBA" id="ARBA00022741"/>
    </source>
</evidence>
<evidence type="ECO:0000256" key="6">
    <source>
        <dbReference type="SAM" id="MobiDB-lite"/>
    </source>
</evidence>
<feature type="domain" description="Protein kinase" evidence="7">
    <location>
        <begin position="591"/>
        <end position="889"/>
    </location>
</feature>
<evidence type="ECO:0000256" key="1">
    <source>
        <dbReference type="ARBA" id="ARBA00022679"/>
    </source>
</evidence>
<feature type="domain" description="DhaL" evidence="8">
    <location>
        <begin position="373"/>
        <end position="567"/>
    </location>
</feature>
<dbReference type="Pfam" id="PF02734">
    <property type="entry name" value="Dak2"/>
    <property type="match status" value="1"/>
</dbReference>
<dbReference type="AlphaFoldDB" id="A0A7S1F143"/>
<dbReference type="SUPFAM" id="SSF101473">
    <property type="entry name" value="DhaL-like"/>
    <property type="match status" value="1"/>
</dbReference>
<evidence type="ECO:0000256" key="3">
    <source>
        <dbReference type="ARBA" id="ARBA00022777"/>
    </source>
</evidence>
<evidence type="ECO:0000259" key="9">
    <source>
        <dbReference type="PROSITE" id="PS51481"/>
    </source>
</evidence>
<evidence type="ECO:0008006" key="11">
    <source>
        <dbReference type="Google" id="ProtNLM"/>
    </source>
</evidence>
<dbReference type="InterPro" id="IPR004007">
    <property type="entry name" value="DhaL_dom"/>
</dbReference>
<name>A0A7S1F143_NOCSC</name>
<dbReference type="InterPro" id="IPR017441">
    <property type="entry name" value="Protein_kinase_ATP_BS"/>
</dbReference>
<dbReference type="InterPro" id="IPR029033">
    <property type="entry name" value="His_PPase_superfam"/>
</dbReference>
<dbReference type="PROSITE" id="PS00108">
    <property type="entry name" value="PROTEIN_KINASE_ST"/>
    <property type="match status" value="1"/>
</dbReference>
<dbReference type="GO" id="GO:0004672">
    <property type="term" value="F:protein kinase activity"/>
    <property type="evidence" value="ECO:0007669"/>
    <property type="project" value="InterPro"/>
</dbReference>
<dbReference type="PROSITE" id="PS00107">
    <property type="entry name" value="PROTEIN_KINASE_ATP"/>
    <property type="match status" value="1"/>
</dbReference>
<feature type="region of interest" description="Disordered" evidence="6">
    <location>
        <begin position="816"/>
        <end position="843"/>
    </location>
</feature>
<evidence type="ECO:0000256" key="4">
    <source>
        <dbReference type="ARBA" id="ARBA00022840"/>
    </source>
</evidence>
<keyword evidence="4 5" id="KW-0067">ATP-binding</keyword>
<dbReference type="PANTHER" id="PTHR28629:SF4">
    <property type="entry name" value="TRIOKINASE_FMN CYCLASE"/>
    <property type="match status" value="1"/>
</dbReference>
<dbReference type="Gene3D" id="3.30.1180.20">
    <property type="entry name" value="Dihydroxyacetone kinase, domain 2"/>
    <property type="match status" value="1"/>
</dbReference>
<dbReference type="FunFam" id="3.40.50.10440:FF:000001">
    <property type="entry name" value="Dihydroxyacetone kinase, DhaK subunit"/>
    <property type="match status" value="1"/>
</dbReference>
<dbReference type="SMART" id="SM01120">
    <property type="entry name" value="Dak2"/>
    <property type="match status" value="1"/>
</dbReference>
<dbReference type="GO" id="GO:0004371">
    <property type="term" value="F:glycerone kinase activity"/>
    <property type="evidence" value="ECO:0007669"/>
    <property type="project" value="InterPro"/>
</dbReference>
<dbReference type="SUPFAM" id="SSF56112">
    <property type="entry name" value="Protein kinase-like (PK-like)"/>
    <property type="match status" value="1"/>
</dbReference>
<dbReference type="InterPro" id="IPR050861">
    <property type="entry name" value="Dihydroxyacetone_Kinase"/>
</dbReference>
<evidence type="ECO:0000256" key="5">
    <source>
        <dbReference type="PROSITE-ProRule" id="PRU10141"/>
    </source>
</evidence>
<feature type="binding site" evidence="5">
    <location>
        <position position="622"/>
    </location>
    <ligand>
        <name>ATP</name>
        <dbReference type="ChEBI" id="CHEBI:30616"/>
    </ligand>
</feature>
<dbReference type="SUPFAM" id="SSF53254">
    <property type="entry name" value="Phosphoglycerate mutase-like"/>
    <property type="match status" value="1"/>
</dbReference>
<dbReference type="Gene3D" id="1.25.40.340">
    <property type="match status" value="1"/>
</dbReference>
<reference evidence="10" key="1">
    <citation type="submission" date="2021-01" db="EMBL/GenBank/DDBJ databases">
        <authorList>
            <person name="Corre E."/>
            <person name="Pelletier E."/>
            <person name="Niang G."/>
            <person name="Scheremetjew M."/>
            <person name="Finn R."/>
            <person name="Kale V."/>
            <person name="Holt S."/>
            <person name="Cochrane G."/>
            <person name="Meng A."/>
            <person name="Brown T."/>
            <person name="Cohen L."/>
        </authorList>
    </citation>
    <scope>NUCLEOTIDE SEQUENCE</scope>
</reference>
<dbReference type="PROSITE" id="PS50011">
    <property type="entry name" value="PROTEIN_KINASE_DOM"/>
    <property type="match status" value="1"/>
</dbReference>